<dbReference type="GO" id="GO:0006729">
    <property type="term" value="P:tetrahydrobiopterin biosynthetic process"/>
    <property type="evidence" value="ECO:0007669"/>
    <property type="project" value="InterPro"/>
</dbReference>
<dbReference type="Proteomes" id="UP000275394">
    <property type="component" value="Unassembled WGS sequence"/>
</dbReference>
<evidence type="ECO:0000313" key="5">
    <source>
        <dbReference type="EMBL" id="ROS01127.1"/>
    </source>
</evidence>
<proteinExistence type="inferred from homology"/>
<accession>A0A3N2DMU6</accession>
<organism evidence="5 6">
    <name type="scientific">Sinobacterium caligoides</name>
    <dbReference type="NCBI Taxonomy" id="933926"/>
    <lineage>
        <taxon>Bacteria</taxon>
        <taxon>Pseudomonadati</taxon>
        <taxon>Pseudomonadota</taxon>
        <taxon>Gammaproteobacteria</taxon>
        <taxon>Cellvibrionales</taxon>
        <taxon>Spongiibacteraceae</taxon>
        <taxon>Sinobacterium</taxon>
    </lineage>
</organism>
<dbReference type="InterPro" id="IPR036428">
    <property type="entry name" value="PCD_sf"/>
</dbReference>
<comment type="similarity">
    <text evidence="2 4">Belongs to the pterin-4-alpha-carbinolamine dehydratase family.</text>
</comment>
<keyword evidence="6" id="KW-1185">Reference proteome</keyword>
<evidence type="ECO:0000256" key="1">
    <source>
        <dbReference type="ARBA" id="ARBA00001554"/>
    </source>
</evidence>
<dbReference type="PANTHER" id="PTHR12599:SF0">
    <property type="entry name" value="PTERIN-4-ALPHA-CARBINOLAMINE DEHYDRATASE"/>
    <property type="match status" value="1"/>
</dbReference>
<keyword evidence="3 4" id="KW-0456">Lyase</keyword>
<evidence type="ECO:0000256" key="2">
    <source>
        <dbReference type="ARBA" id="ARBA00006472"/>
    </source>
</evidence>
<dbReference type="EMBL" id="RKHR01000004">
    <property type="protein sequence ID" value="ROS01127.1"/>
    <property type="molecule type" value="Genomic_DNA"/>
</dbReference>
<dbReference type="GO" id="GO:0008124">
    <property type="term" value="F:4-alpha-hydroxytetrahydrobiopterin dehydratase activity"/>
    <property type="evidence" value="ECO:0007669"/>
    <property type="project" value="UniProtKB-UniRule"/>
</dbReference>
<name>A0A3N2DMU6_9GAMM</name>
<dbReference type="InterPro" id="IPR001533">
    <property type="entry name" value="Pterin_deHydtase"/>
</dbReference>
<reference evidence="5 6" key="1">
    <citation type="submission" date="2018-11" db="EMBL/GenBank/DDBJ databases">
        <title>Genomic Encyclopedia of Type Strains, Phase IV (KMG-IV): sequencing the most valuable type-strain genomes for metagenomic binning, comparative biology and taxonomic classification.</title>
        <authorList>
            <person name="Goeker M."/>
        </authorList>
    </citation>
    <scope>NUCLEOTIDE SEQUENCE [LARGE SCALE GENOMIC DNA]</scope>
    <source>
        <strain evidence="5 6">DSM 100316</strain>
    </source>
</reference>
<dbReference type="Pfam" id="PF01329">
    <property type="entry name" value="Pterin_4a"/>
    <property type="match status" value="1"/>
</dbReference>
<comment type="caution">
    <text evidence="5">The sequence shown here is derived from an EMBL/GenBank/DDBJ whole genome shotgun (WGS) entry which is preliminary data.</text>
</comment>
<protein>
    <recommendedName>
        <fullName evidence="4">Putative pterin-4-alpha-carbinolamine dehydratase</fullName>
        <shortName evidence="4">PHS</shortName>
        <ecNumber evidence="4">4.2.1.96</ecNumber>
    </recommendedName>
    <alternativeName>
        <fullName evidence="4">4-alpha-hydroxy-tetrahydropterin dehydratase</fullName>
    </alternativeName>
    <alternativeName>
        <fullName evidence="4">Pterin carbinolamine dehydratase</fullName>
        <shortName evidence="4">PCD</shortName>
    </alternativeName>
</protein>
<dbReference type="EC" id="4.2.1.96" evidence="4"/>
<evidence type="ECO:0000313" key="6">
    <source>
        <dbReference type="Proteomes" id="UP000275394"/>
    </source>
</evidence>
<dbReference type="SUPFAM" id="SSF55248">
    <property type="entry name" value="PCD-like"/>
    <property type="match status" value="1"/>
</dbReference>
<dbReference type="PANTHER" id="PTHR12599">
    <property type="entry name" value="PTERIN-4-ALPHA-CARBINOLAMINE DEHYDRATASE"/>
    <property type="match status" value="1"/>
</dbReference>
<dbReference type="Gene3D" id="3.30.1360.20">
    <property type="entry name" value="Transcriptional coactivator/pterin dehydratase"/>
    <property type="match status" value="1"/>
</dbReference>
<sequence length="101" mass="11474">MSEDVCKLSAEDIERSLFQLNSQLVEPWVISAGKLHKCFVLDNFVAAFGFMTQCALWAEKMNHHPEWCNVYKTVVIDLVTHDVAGLSRLDFELAARIESCL</sequence>
<dbReference type="AlphaFoldDB" id="A0A3N2DMU6"/>
<evidence type="ECO:0000256" key="3">
    <source>
        <dbReference type="ARBA" id="ARBA00023239"/>
    </source>
</evidence>
<dbReference type="HAMAP" id="MF_00434">
    <property type="entry name" value="Pterin_4_alpha"/>
    <property type="match status" value="1"/>
</dbReference>
<gene>
    <name evidence="5" type="ORF">EDC56_1555</name>
</gene>
<dbReference type="RefSeq" id="WP_123711957.1">
    <property type="nucleotide sequence ID" value="NZ_RKHR01000004.1"/>
</dbReference>
<comment type="catalytic activity">
    <reaction evidence="1 4">
        <text>(4aS,6R)-4a-hydroxy-L-erythro-5,6,7,8-tetrahydrobiopterin = (6R)-L-erythro-6,7-dihydrobiopterin + H2O</text>
        <dbReference type="Rhea" id="RHEA:11920"/>
        <dbReference type="ChEBI" id="CHEBI:15377"/>
        <dbReference type="ChEBI" id="CHEBI:15642"/>
        <dbReference type="ChEBI" id="CHEBI:43120"/>
        <dbReference type="EC" id="4.2.1.96"/>
    </reaction>
</comment>
<dbReference type="OrthoDB" id="5294615at2"/>
<evidence type="ECO:0000256" key="4">
    <source>
        <dbReference type="HAMAP-Rule" id="MF_00434"/>
    </source>
</evidence>